<keyword evidence="2 4" id="KW-0479">Metal-binding</keyword>
<dbReference type="PANTHER" id="PTHR47955">
    <property type="entry name" value="CYTOCHROME P450 FAMILY 71 PROTEIN"/>
    <property type="match status" value="1"/>
</dbReference>
<evidence type="ECO:0000256" key="6">
    <source>
        <dbReference type="SAM" id="Phobius"/>
    </source>
</evidence>
<dbReference type="GO" id="GO:0016705">
    <property type="term" value="F:oxidoreductase activity, acting on paired donors, with incorporation or reduction of molecular oxygen"/>
    <property type="evidence" value="ECO:0007669"/>
    <property type="project" value="InterPro"/>
</dbReference>
<dbReference type="SUPFAM" id="SSF48264">
    <property type="entry name" value="Cytochrome P450"/>
    <property type="match status" value="2"/>
</dbReference>
<dbReference type="InterPro" id="IPR001128">
    <property type="entry name" value="Cyt_P450"/>
</dbReference>
<dbReference type="Gramene" id="ESR55870">
    <property type="protein sequence ID" value="ESR55870"/>
    <property type="gene ID" value="CICLE_v10023290mg"/>
</dbReference>
<keyword evidence="3 4" id="KW-0408">Iron</keyword>
<evidence type="ECO:0000313" key="7">
    <source>
        <dbReference type="EMBL" id="ESR55870.1"/>
    </source>
</evidence>
<keyword evidence="8" id="KW-1185">Reference proteome</keyword>
<dbReference type="Pfam" id="PF00067">
    <property type="entry name" value="p450"/>
    <property type="match status" value="2"/>
</dbReference>
<feature type="transmembrane region" description="Helical" evidence="6">
    <location>
        <begin position="21"/>
        <end position="43"/>
    </location>
</feature>
<dbReference type="PROSITE" id="PS00086">
    <property type="entry name" value="CYTOCHROME_P450"/>
    <property type="match status" value="1"/>
</dbReference>
<dbReference type="Proteomes" id="UP000030687">
    <property type="component" value="Unassembled WGS sequence"/>
</dbReference>
<sequence length="242" mass="27094">MATVSVLMKRLLQPFTGISEIYNPALSTFLLLLILLLTLVQLLKITRRSSNHLNLPPSPPKLPILGNLHQLLGTLPHRSLKALSERYGPLMFVYCGNSPTLVVSSAELACEMFKTHDIVISNRPKTTPANILLYECQGIGIDPQVWDRSEDFLPNRFFSNPVDCKGQDFQFIPFGAGRRGCPGISFALAAVEYVMANLLYWFDWNLPLGEVEENLDMFEVNGLVVHKKLPLHLVPTLCSPYS</sequence>
<dbReference type="PRINTS" id="PR00465">
    <property type="entry name" value="EP450IV"/>
</dbReference>
<dbReference type="AlphaFoldDB" id="V4TVW3"/>
<evidence type="ECO:0000256" key="3">
    <source>
        <dbReference type="ARBA" id="ARBA00023004"/>
    </source>
</evidence>
<dbReference type="InParanoid" id="V4TVW3"/>
<keyword evidence="5" id="KW-0560">Oxidoreductase</keyword>
<dbReference type="GO" id="GO:0005506">
    <property type="term" value="F:iron ion binding"/>
    <property type="evidence" value="ECO:0007669"/>
    <property type="project" value="InterPro"/>
</dbReference>
<dbReference type="GO" id="GO:0020037">
    <property type="term" value="F:heme binding"/>
    <property type="evidence" value="ECO:0007669"/>
    <property type="project" value="InterPro"/>
</dbReference>
<dbReference type="OMA" id="CENIRVM"/>
<dbReference type="InterPro" id="IPR002403">
    <property type="entry name" value="Cyt_P450_E_grp-IV"/>
</dbReference>
<evidence type="ECO:0000256" key="5">
    <source>
        <dbReference type="RuleBase" id="RU000461"/>
    </source>
</evidence>
<dbReference type="InterPro" id="IPR017972">
    <property type="entry name" value="Cyt_P450_CS"/>
</dbReference>
<keyword evidence="6" id="KW-0812">Transmembrane</keyword>
<dbReference type="eggNOG" id="KOG0156">
    <property type="taxonomic scope" value="Eukaryota"/>
</dbReference>
<evidence type="ECO:0000256" key="4">
    <source>
        <dbReference type="PIRSR" id="PIRSR602403-1"/>
    </source>
</evidence>
<keyword evidence="6" id="KW-0472">Membrane</keyword>
<evidence type="ECO:0000256" key="2">
    <source>
        <dbReference type="ARBA" id="ARBA00022723"/>
    </source>
</evidence>
<dbReference type="PANTHER" id="PTHR47955:SF15">
    <property type="entry name" value="CYTOCHROME P450 71A2-LIKE"/>
    <property type="match status" value="1"/>
</dbReference>
<organism evidence="7 8">
    <name type="scientific">Citrus clementina</name>
    <name type="common">Clementine</name>
    <name type="synonym">Citrus deliciosa x Citrus sinensis</name>
    <dbReference type="NCBI Taxonomy" id="85681"/>
    <lineage>
        <taxon>Eukaryota</taxon>
        <taxon>Viridiplantae</taxon>
        <taxon>Streptophyta</taxon>
        <taxon>Embryophyta</taxon>
        <taxon>Tracheophyta</taxon>
        <taxon>Spermatophyta</taxon>
        <taxon>Magnoliopsida</taxon>
        <taxon>eudicotyledons</taxon>
        <taxon>Gunneridae</taxon>
        <taxon>Pentapetalae</taxon>
        <taxon>rosids</taxon>
        <taxon>malvids</taxon>
        <taxon>Sapindales</taxon>
        <taxon>Rutaceae</taxon>
        <taxon>Aurantioideae</taxon>
        <taxon>Citrus</taxon>
    </lineage>
</organism>
<dbReference type="Gene3D" id="1.10.630.10">
    <property type="entry name" value="Cytochrome P450"/>
    <property type="match status" value="2"/>
</dbReference>
<dbReference type="InterPro" id="IPR036396">
    <property type="entry name" value="Cyt_P450_sf"/>
</dbReference>
<evidence type="ECO:0000313" key="8">
    <source>
        <dbReference type="Proteomes" id="UP000030687"/>
    </source>
</evidence>
<keyword evidence="6" id="KW-1133">Transmembrane helix</keyword>
<keyword evidence="5" id="KW-0503">Monooxygenase</keyword>
<comment type="cofactor">
    <cofactor evidence="4">
        <name>heme</name>
        <dbReference type="ChEBI" id="CHEBI:30413"/>
    </cofactor>
</comment>
<proteinExistence type="inferred from homology"/>
<protein>
    <recommendedName>
        <fullName evidence="9">Cytochrome P450</fullName>
    </recommendedName>
</protein>
<keyword evidence="4 5" id="KW-0349">Heme</keyword>
<dbReference type="GO" id="GO:0004497">
    <property type="term" value="F:monooxygenase activity"/>
    <property type="evidence" value="ECO:0007669"/>
    <property type="project" value="UniProtKB-KW"/>
</dbReference>
<accession>V4TVW3</accession>
<evidence type="ECO:0008006" key="9">
    <source>
        <dbReference type="Google" id="ProtNLM"/>
    </source>
</evidence>
<gene>
    <name evidence="7" type="ORF">CICLE_v10023290mg</name>
</gene>
<evidence type="ECO:0000256" key="1">
    <source>
        <dbReference type="ARBA" id="ARBA00010617"/>
    </source>
</evidence>
<reference evidence="7 8" key="1">
    <citation type="submission" date="2013-10" db="EMBL/GenBank/DDBJ databases">
        <authorList>
            <consortium name="International Citrus Genome Consortium"/>
            <person name="Jenkins J."/>
            <person name="Schmutz J."/>
            <person name="Prochnik S."/>
            <person name="Rokhsar D."/>
            <person name="Gmitter F."/>
            <person name="Ollitrault P."/>
            <person name="Machado M."/>
            <person name="Talon M."/>
            <person name="Wincker P."/>
            <person name="Jaillon O."/>
            <person name="Morgante M."/>
        </authorList>
    </citation>
    <scope>NUCLEOTIDE SEQUENCE</scope>
    <source>
        <strain evidence="8">cv. Clemenules</strain>
    </source>
</reference>
<feature type="binding site" description="axial binding residue" evidence="4">
    <location>
        <position position="181"/>
    </location>
    <ligand>
        <name>heme</name>
        <dbReference type="ChEBI" id="CHEBI:30413"/>
    </ligand>
    <ligandPart>
        <name>Fe</name>
        <dbReference type="ChEBI" id="CHEBI:18248"/>
    </ligandPart>
</feature>
<dbReference type="EMBL" id="KI536661">
    <property type="protein sequence ID" value="ESR55870.1"/>
    <property type="molecule type" value="Genomic_DNA"/>
</dbReference>
<name>V4TVW3_CITCL</name>
<comment type="similarity">
    <text evidence="1 5">Belongs to the cytochrome P450 family.</text>
</comment>
<dbReference type="KEGG" id="cic:CICLE_v10023290mg"/>